<dbReference type="KEGG" id="tje:TJEJU_2659"/>
<dbReference type="Pfam" id="PF07661">
    <property type="entry name" value="MORN_2"/>
    <property type="match status" value="3"/>
</dbReference>
<keyword evidence="2" id="KW-1185">Reference proteome</keyword>
<dbReference type="InterPro" id="IPR011652">
    <property type="entry name" value="MORN_2"/>
</dbReference>
<organism evidence="1 2">
    <name type="scientific">Tenacibaculum jejuense</name>
    <dbReference type="NCBI Taxonomy" id="584609"/>
    <lineage>
        <taxon>Bacteria</taxon>
        <taxon>Pseudomonadati</taxon>
        <taxon>Bacteroidota</taxon>
        <taxon>Flavobacteriia</taxon>
        <taxon>Flavobacteriales</taxon>
        <taxon>Flavobacteriaceae</taxon>
        <taxon>Tenacibaculum</taxon>
    </lineage>
</organism>
<reference evidence="1 2" key="1">
    <citation type="submission" date="2017-07" db="EMBL/GenBank/DDBJ databases">
        <authorList>
            <person name="Sun Z.S."/>
            <person name="Albrecht U."/>
            <person name="Echele G."/>
            <person name="Lee C.C."/>
        </authorList>
    </citation>
    <scope>NUCLEOTIDE SEQUENCE [LARGE SCALE GENOMIC DNA]</scope>
    <source>
        <strain evidence="2">type strain: KCTC 22618</strain>
    </source>
</reference>
<sequence>MYKTFLSFIMLGLILMNCDTKKNNKKEITPKIKKEIRKEYWDNGVLASEGIYSHGKANGPMKWFHQNGKLAGEGLMLNDKREGLWKVYESEFGKLSAEGSFKAGIKHGKWKIFYENGALWKEQFWDNNSLITNIEWDKNGEITTNK</sequence>
<evidence type="ECO:0008006" key="3">
    <source>
        <dbReference type="Google" id="ProtNLM"/>
    </source>
</evidence>
<dbReference type="Gene3D" id="3.90.930.1">
    <property type="match status" value="1"/>
</dbReference>
<evidence type="ECO:0000313" key="1">
    <source>
        <dbReference type="EMBL" id="SNR16338.1"/>
    </source>
</evidence>
<gene>
    <name evidence="1" type="ORF">TJEJU_2659</name>
</gene>
<protein>
    <recommendedName>
        <fullName evidence="3">Toxin-antitoxin system YwqK family antitoxin</fullName>
    </recommendedName>
</protein>
<dbReference type="SUPFAM" id="SSF82185">
    <property type="entry name" value="Histone H3 K4-specific methyltransferase SET7/9 N-terminal domain"/>
    <property type="match status" value="1"/>
</dbReference>
<accession>A0A238UCP2</accession>
<name>A0A238UCP2_9FLAO</name>
<dbReference type="EMBL" id="LT899436">
    <property type="protein sequence ID" value="SNR16338.1"/>
    <property type="molecule type" value="Genomic_DNA"/>
</dbReference>
<dbReference type="AlphaFoldDB" id="A0A238UCP2"/>
<dbReference type="Proteomes" id="UP000215214">
    <property type="component" value="Chromosome TJEJU"/>
</dbReference>
<dbReference type="RefSeq" id="WP_095072800.1">
    <property type="nucleotide sequence ID" value="NZ_LT899436.1"/>
</dbReference>
<dbReference type="OrthoDB" id="9785122at2"/>
<proteinExistence type="predicted"/>
<evidence type="ECO:0000313" key="2">
    <source>
        <dbReference type="Proteomes" id="UP000215214"/>
    </source>
</evidence>